<gene>
    <name evidence="2" type="ORF">GM1_029_00010</name>
</gene>
<proteinExistence type="predicted"/>
<feature type="region of interest" description="Disordered" evidence="1">
    <location>
        <begin position="1"/>
        <end position="20"/>
    </location>
</feature>
<sequence>MATDPDDDWTYTHDALAETGHEDDPKAWAAIERVRADLAEYGQQLGVGKA</sequence>
<evidence type="ECO:0000313" key="3">
    <source>
        <dbReference type="Proteomes" id="UP000035009"/>
    </source>
</evidence>
<comment type="caution">
    <text evidence="2">The sequence shown here is derived from an EMBL/GenBank/DDBJ whole genome shotgun (WGS) entry which is preliminary data.</text>
</comment>
<evidence type="ECO:0000313" key="2">
    <source>
        <dbReference type="EMBL" id="GAC81100.1"/>
    </source>
</evidence>
<keyword evidence="3" id="KW-1185">Reference proteome</keyword>
<dbReference type="AlphaFoldDB" id="M3UMH1"/>
<accession>M3UMH1</accession>
<dbReference type="Proteomes" id="UP000035009">
    <property type="component" value="Unassembled WGS sequence"/>
</dbReference>
<name>M3UMH1_GORML</name>
<dbReference type="RefSeq" id="WP_008380610.1">
    <property type="nucleotide sequence ID" value="NZ_BAOP01000029.1"/>
</dbReference>
<reference evidence="2 3" key="1">
    <citation type="submission" date="2013-02" db="EMBL/GenBank/DDBJ databases">
        <title>Whole genome shotgun sequence of Gordonia malaquae NBRC 108250.</title>
        <authorList>
            <person name="Yoshida I."/>
            <person name="Hosoyama A."/>
            <person name="Tsuchikane K."/>
            <person name="Ando Y."/>
            <person name="Baba S."/>
            <person name="Ohji S."/>
            <person name="Hamada M."/>
            <person name="Tamura T."/>
            <person name="Yamazoe A."/>
            <person name="Yamazaki S."/>
            <person name="Fujita N."/>
        </authorList>
    </citation>
    <scope>NUCLEOTIDE SEQUENCE [LARGE SCALE GENOMIC DNA]</scope>
    <source>
        <strain evidence="2 3">NBRC 108250</strain>
    </source>
</reference>
<organism evidence="2 3">
    <name type="scientific">Gordonia malaquae NBRC 108250</name>
    <dbReference type="NCBI Taxonomy" id="1223542"/>
    <lineage>
        <taxon>Bacteria</taxon>
        <taxon>Bacillati</taxon>
        <taxon>Actinomycetota</taxon>
        <taxon>Actinomycetes</taxon>
        <taxon>Mycobacteriales</taxon>
        <taxon>Gordoniaceae</taxon>
        <taxon>Gordonia</taxon>
    </lineage>
</organism>
<evidence type="ECO:0000256" key="1">
    <source>
        <dbReference type="SAM" id="MobiDB-lite"/>
    </source>
</evidence>
<dbReference type="EMBL" id="BAOP01000029">
    <property type="protein sequence ID" value="GAC81100.1"/>
    <property type="molecule type" value="Genomic_DNA"/>
</dbReference>
<protein>
    <submittedName>
        <fullName evidence="2">Uncharacterized protein</fullName>
    </submittedName>
</protein>